<dbReference type="CDD" id="cd07054">
    <property type="entry name" value="BMC_PduT_repeat2"/>
    <property type="match status" value="1"/>
</dbReference>
<evidence type="ECO:0000313" key="6">
    <source>
        <dbReference type="EMBL" id="KMK11381.1"/>
    </source>
</evidence>
<evidence type="ECO:0000313" key="8">
    <source>
        <dbReference type="Proteomes" id="UP000036196"/>
    </source>
</evidence>
<dbReference type="Pfam" id="PF00936">
    <property type="entry name" value="BMC"/>
    <property type="match status" value="2"/>
</dbReference>
<protein>
    <submittedName>
        <fullName evidence="5">BMC domain-containing protein</fullName>
    </submittedName>
    <submittedName>
        <fullName evidence="6">Propanediol utilization protein</fullName>
    </submittedName>
</protein>
<feature type="domain" description="BMC" evidence="4">
    <location>
        <begin position="4"/>
        <end position="86"/>
    </location>
</feature>
<comment type="subcellular location">
    <subcellularLocation>
        <location evidence="1">Bacterial microcompartment</location>
    </subcellularLocation>
</comment>
<dbReference type="AlphaFoldDB" id="A0A089PQN7"/>
<evidence type="ECO:0000259" key="4">
    <source>
        <dbReference type="PROSITE" id="PS51930"/>
    </source>
</evidence>
<organism evidence="6 8">
    <name type="scientific">Pluralibacter gergoviae</name>
    <name type="common">Enterobacter gergoviae</name>
    <dbReference type="NCBI Taxonomy" id="61647"/>
    <lineage>
        <taxon>Bacteria</taxon>
        <taxon>Pseudomonadati</taxon>
        <taxon>Pseudomonadota</taxon>
        <taxon>Gammaproteobacteria</taxon>
        <taxon>Enterobacterales</taxon>
        <taxon>Enterobacteriaceae</taxon>
        <taxon>Pluralibacter</taxon>
    </lineage>
</organism>
<dbReference type="InterPro" id="IPR044872">
    <property type="entry name" value="CcmK/CsoS1_BMC"/>
</dbReference>
<dbReference type="EMBL" id="JAVDNV010000004">
    <property type="protein sequence ID" value="MDQ2308847.1"/>
    <property type="molecule type" value="Genomic_DNA"/>
</dbReference>
<reference evidence="7" key="2">
    <citation type="submission" date="2023-08" db="EMBL/GenBank/DDBJ databases">
        <title>WGS of pathogenic bacterial species, Los Angeles County Public Health Laboratories.</title>
        <authorList>
            <person name="Garrigues J.M."/>
            <person name="Green N.M."/>
        </authorList>
    </citation>
    <scope>NUCLEOTIDE SEQUENCE</scope>
    <source>
        <strain evidence="7">LACPHL-BACT-2023-00068</strain>
    </source>
</reference>
<dbReference type="RefSeq" id="WP_043082716.1">
    <property type="nucleotide sequence ID" value="NZ_CACVCI010000001.1"/>
</dbReference>
<dbReference type="PANTHER" id="PTHR33941:SF10">
    <property type="entry name" value="BACTERIAL MICROCOMPARTMENT SHELL PROTEIN EUTM"/>
    <property type="match status" value="1"/>
</dbReference>
<dbReference type="SMART" id="SM00877">
    <property type="entry name" value="BMC"/>
    <property type="match status" value="2"/>
</dbReference>
<dbReference type="KEGG" id="pge:LG71_11935"/>
<comment type="similarity">
    <text evidence="3">Belongs to the bacterial microcompartments protein family.</text>
</comment>
<reference evidence="5" key="3">
    <citation type="submission" date="2024-02" db="EMBL/GenBank/DDBJ databases">
        <authorList>
            <consortium name="Clinical and Environmental Microbiology Branch: Whole genome sequencing antimicrobial resistance pathogens in the healthcare setting"/>
        </authorList>
    </citation>
    <scope>NUCLEOTIDE SEQUENCE</scope>
    <source>
        <strain evidence="5">2021DK-00143</strain>
    </source>
</reference>
<evidence type="ECO:0000256" key="2">
    <source>
        <dbReference type="ARBA" id="ARBA00024446"/>
    </source>
</evidence>
<dbReference type="Proteomes" id="UP001236270">
    <property type="component" value="Unassembled WGS sequence"/>
</dbReference>
<dbReference type="PIRSF" id="PIRSF034834">
    <property type="entry name" value="PduT"/>
    <property type="match status" value="1"/>
</dbReference>
<dbReference type="EMBL" id="LDZF01000030">
    <property type="protein sequence ID" value="KMK11381.1"/>
    <property type="molecule type" value="Genomic_DNA"/>
</dbReference>
<evidence type="ECO:0000313" key="7">
    <source>
        <dbReference type="EMBL" id="MDQ2308847.1"/>
    </source>
</evidence>
<keyword evidence="8" id="KW-1185">Reference proteome</keyword>
<dbReference type="EMBL" id="ABLOKC030000002">
    <property type="protein sequence ID" value="EML1469768.1"/>
    <property type="molecule type" value="Genomic_DNA"/>
</dbReference>
<evidence type="ECO:0000256" key="3">
    <source>
        <dbReference type="PROSITE-ProRule" id="PRU01278"/>
    </source>
</evidence>
<evidence type="ECO:0000256" key="1">
    <source>
        <dbReference type="ARBA" id="ARBA00024322"/>
    </source>
</evidence>
<dbReference type="CDD" id="cd07053">
    <property type="entry name" value="BMC_PduT_repeat1"/>
    <property type="match status" value="1"/>
</dbReference>
<dbReference type="GO" id="GO:0031469">
    <property type="term" value="C:bacterial microcompartment"/>
    <property type="evidence" value="ECO:0007669"/>
    <property type="project" value="UniProtKB-SubCell"/>
</dbReference>
<keyword evidence="2" id="KW-1283">Bacterial microcompartment</keyword>
<dbReference type="InterPro" id="IPR037233">
    <property type="entry name" value="CcmK-like_sf"/>
</dbReference>
<comment type="caution">
    <text evidence="6">The sequence shown here is derived from an EMBL/GenBank/DDBJ whole genome shotgun (WGS) entry which is preliminary data.</text>
</comment>
<dbReference type="eggNOG" id="COG4577">
    <property type="taxonomic scope" value="Bacteria"/>
</dbReference>
<sequence length="184" mass="19082">MHSAIAMVELSSIAKGMEVTDFMLKSAEVTLLMGKTICPGKYVVMVGGDVAAAQQALRCGVEKGGSLVVDEFLLSNIHPDVLPAIGGVTDINARAAVGVVETFSVATCIEAADFAVKSAAITLIRLHMAYGIGGKCYFVMSGDVADVETAKNAASQVAADKGALVYSMVVANPHADFWRQLTAG</sequence>
<dbReference type="GeneID" id="61386041"/>
<dbReference type="Proteomes" id="UP000036196">
    <property type="component" value="Unassembled WGS sequence"/>
</dbReference>
<proteinExistence type="inferred from homology"/>
<gene>
    <name evidence="6" type="ORF">ABW06_21860</name>
    <name evidence="5" type="ORF">QEG54_000440</name>
    <name evidence="7" type="ORF">RBJ30_07000</name>
</gene>
<reference evidence="6 8" key="1">
    <citation type="submission" date="2015-05" db="EMBL/GenBank/DDBJ databases">
        <title>Genome sequences of Pluralibacter gergoviae.</title>
        <authorList>
            <person name="Greninger A.L."/>
            <person name="Miller S."/>
        </authorList>
    </citation>
    <scope>NUCLEOTIDE SEQUENCE [LARGE SCALE GENOMIC DNA]</scope>
    <source>
        <strain evidence="6 8">JS81F13</strain>
    </source>
</reference>
<evidence type="ECO:0000313" key="5">
    <source>
        <dbReference type="EMBL" id="EML1469768.1"/>
    </source>
</evidence>
<dbReference type="InterPro" id="IPR000249">
    <property type="entry name" value="BMC_dom"/>
</dbReference>
<dbReference type="InterPro" id="IPR050575">
    <property type="entry name" value="BMC_shell"/>
</dbReference>
<dbReference type="PROSITE" id="PS51930">
    <property type="entry name" value="BMC_2"/>
    <property type="match status" value="2"/>
</dbReference>
<feature type="domain" description="BMC" evidence="4">
    <location>
        <begin position="96"/>
        <end position="182"/>
    </location>
</feature>
<dbReference type="PATRIC" id="fig|61647.14.peg.1393"/>
<dbReference type="Gene3D" id="3.30.70.1710">
    <property type="match status" value="2"/>
</dbReference>
<name>A0A089PQN7_PLUGE</name>
<dbReference type="PANTHER" id="PTHR33941">
    <property type="entry name" value="PROPANEDIOL UTILIZATION PROTEIN PDUA"/>
    <property type="match status" value="1"/>
</dbReference>
<dbReference type="InterPro" id="IPR011238">
    <property type="entry name" value="Micro_shell_prot_PduT"/>
</dbReference>
<dbReference type="SUPFAM" id="SSF143414">
    <property type="entry name" value="CcmK-like"/>
    <property type="match status" value="2"/>
</dbReference>
<accession>A0A089PQN7</accession>
<dbReference type="STRING" id="61647.LG71_11935"/>
<dbReference type="OrthoDB" id="9791973at2"/>